<protein>
    <recommendedName>
        <fullName evidence="3">Yippee domain-containing protein</fullName>
    </recommendedName>
</protein>
<dbReference type="Proteomes" id="UP001345963">
    <property type="component" value="Unassembled WGS sequence"/>
</dbReference>
<name>A0ABU7CF67_9TELE</name>
<evidence type="ECO:0000313" key="1">
    <source>
        <dbReference type="EMBL" id="MED6260410.1"/>
    </source>
</evidence>
<dbReference type="EMBL" id="JAHUTI010088873">
    <property type="protein sequence ID" value="MED6260410.1"/>
    <property type="molecule type" value="Genomic_DNA"/>
</dbReference>
<reference evidence="1 2" key="1">
    <citation type="submission" date="2021-07" db="EMBL/GenBank/DDBJ databases">
        <authorList>
            <person name="Palmer J.M."/>
        </authorList>
    </citation>
    <scope>NUCLEOTIDE SEQUENCE [LARGE SCALE GENOMIC DNA]</scope>
    <source>
        <strain evidence="1 2">AT_MEX2019</strain>
        <tissue evidence="1">Muscle</tissue>
    </source>
</reference>
<evidence type="ECO:0008006" key="3">
    <source>
        <dbReference type="Google" id="ProtNLM"/>
    </source>
</evidence>
<accession>A0ABU7CF67</accession>
<keyword evidence="2" id="KW-1185">Reference proteome</keyword>
<organism evidence="1 2">
    <name type="scientific">Ataeniobius toweri</name>
    <dbReference type="NCBI Taxonomy" id="208326"/>
    <lineage>
        <taxon>Eukaryota</taxon>
        <taxon>Metazoa</taxon>
        <taxon>Chordata</taxon>
        <taxon>Craniata</taxon>
        <taxon>Vertebrata</taxon>
        <taxon>Euteleostomi</taxon>
        <taxon>Actinopterygii</taxon>
        <taxon>Neopterygii</taxon>
        <taxon>Teleostei</taxon>
        <taxon>Neoteleostei</taxon>
        <taxon>Acanthomorphata</taxon>
        <taxon>Ovalentaria</taxon>
        <taxon>Atherinomorphae</taxon>
        <taxon>Cyprinodontiformes</taxon>
        <taxon>Goodeidae</taxon>
        <taxon>Ataeniobius</taxon>
    </lineage>
</organism>
<proteinExistence type="predicted"/>
<comment type="caution">
    <text evidence="1">The sequence shown here is derived from an EMBL/GenBank/DDBJ whole genome shotgun (WGS) entry which is preliminary data.</text>
</comment>
<gene>
    <name evidence="1" type="ORF">ATANTOWER_017467</name>
</gene>
<sequence>MDNMHICKCTINAERYTGFETIYVAMQATSFSEPSLLISARQCQAIFCTCCNSLLRSKRVWGGWVVSSFWICGHQHLDWLSSDGGADLVGASPWAVVAVAAM</sequence>
<evidence type="ECO:0000313" key="2">
    <source>
        <dbReference type="Proteomes" id="UP001345963"/>
    </source>
</evidence>